<dbReference type="InterPro" id="IPR000835">
    <property type="entry name" value="HTH_MarR-typ"/>
</dbReference>
<dbReference type="GO" id="GO:0006950">
    <property type="term" value="P:response to stress"/>
    <property type="evidence" value="ECO:0007669"/>
    <property type="project" value="TreeGrafter"/>
</dbReference>
<dbReference type="InterPro" id="IPR036388">
    <property type="entry name" value="WH-like_DNA-bd_sf"/>
</dbReference>
<dbReference type="InterPro" id="IPR036390">
    <property type="entry name" value="WH_DNA-bd_sf"/>
</dbReference>
<dbReference type="SMART" id="SM00347">
    <property type="entry name" value="HTH_MARR"/>
    <property type="match status" value="1"/>
</dbReference>
<gene>
    <name evidence="2" type="ORF">UFOPK4150_02483</name>
</gene>
<evidence type="ECO:0000259" key="1">
    <source>
        <dbReference type="SMART" id="SM00347"/>
    </source>
</evidence>
<dbReference type="AlphaFoldDB" id="A0A6J7SM18"/>
<dbReference type="Gene3D" id="1.10.10.10">
    <property type="entry name" value="Winged helix-like DNA-binding domain superfamily/Winged helix DNA-binding domain"/>
    <property type="match status" value="1"/>
</dbReference>
<feature type="domain" description="HTH marR-type" evidence="1">
    <location>
        <begin position="41"/>
        <end position="140"/>
    </location>
</feature>
<dbReference type="EMBL" id="CAFBPU010000099">
    <property type="protein sequence ID" value="CAB5041320.1"/>
    <property type="molecule type" value="Genomic_DNA"/>
</dbReference>
<accession>A0A6J7SM18</accession>
<dbReference type="PANTHER" id="PTHR33164">
    <property type="entry name" value="TRANSCRIPTIONAL REGULATOR, MARR FAMILY"/>
    <property type="match status" value="1"/>
</dbReference>
<dbReference type="PRINTS" id="PR00598">
    <property type="entry name" value="HTHMARR"/>
</dbReference>
<protein>
    <submittedName>
        <fullName evidence="2">Unannotated protein</fullName>
    </submittedName>
</protein>
<proteinExistence type="predicted"/>
<dbReference type="InterPro" id="IPR039422">
    <property type="entry name" value="MarR/SlyA-like"/>
</dbReference>
<evidence type="ECO:0000313" key="2">
    <source>
        <dbReference type="EMBL" id="CAB5041320.1"/>
    </source>
</evidence>
<reference evidence="2" key="1">
    <citation type="submission" date="2020-05" db="EMBL/GenBank/DDBJ databases">
        <authorList>
            <person name="Chiriac C."/>
            <person name="Salcher M."/>
            <person name="Ghai R."/>
            <person name="Kavagutti S V."/>
        </authorList>
    </citation>
    <scope>NUCLEOTIDE SEQUENCE</scope>
</reference>
<dbReference type="PANTHER" id="PTHR33164:SF43">
    <property type="entry name" value="HTH-TYPE TRANSCRIPTIONAL REPRESSOR YETL"/>
    <property type="match status" value="1"/>
</dbReference>
<sequence>MTKHPTARSAWLARPAADREAWNNFRKAAGALISHVDADLQQHLKLGYTDVDALLHLSLASDDCLRMATLARGVSRSPSALTRLVDRLEERSLVTRTRHSSTDVSVEVTPAGLDVLDQAAPRILEQVEQRFWSRLTADERDALSAICRKLMDSEPMNC</sequence>
<dbReference type="SUPFAM" id="SSF46785">
    <property type="entry name" value="Winged helix' DNA-binding domain"/>
    <property type="match status" value="1"/>
</dbReference>
<dbReference type="GO" id="GO:0003700">
    <property type="term" value="F:DNA-binding transcription factor activity"/>
    <property type="evidence" value="ECO:0007669"/>
    <property type="project" value="InterPro"/>
</dbReference>
<organism evidence="2">
    <name type="scientific">freshwater metagenome</name>
    <dbReference type="NCBI Taxonomy" id="449393"/>
    <lineage>
        <taxon>unclassified sequences</taxon>
        <taxon>metagenomes</taxon>
        <taxon>ecological metagenomes</taxon>
    </lineage>
</organism>
<dbReference type="Pfam" id="PF01047">
    <property type="entry name" value="MarR"/>
    <property type="match status" value="1"/>
</dbReference>
<name>A0A6J7SM18_9ZZZZ</name>